<dbReference type="Pfam" id="PF03736">
    <property type="entry name" value="EPTP"/>
    <property type="match status" value="1"/>
</dbReference>
<dbReference type="Pfam" id="PF13385">
    <property type="entry name" value="Laminin_G_3"/>
    <property type="match status" value="1"/>
</dbReference>
<gene>
    <name evidence="14" type="ORF">PMEA_00010756</name>
</gene>
<dbReference type="PANTHER" id="PTHR46682:SF1">
    <property type="entry name" value="ADHESION G-PROTEIN COUPLED RECEPTOR V1"/>
    <property type="match status" value="1"/>
</dbReference>
<comment type="caution">
    <text evidence="14">The sequence shown here is derived from an EMBL/GenBank/DDBJ whole genome shotgun (WGS) entry which is preliminary data.</text>
</comment>
<dbReference type="InterPro" id="IPR017981">
    <property type="entry name" value="GPCR_2-like_7TM"/>
</dbReference>
<dbReference type="PROSITE" id="PS50912">
    <property type="entry name" value="EAR"/>
    <property type="match status" value="3"/>
</dbReference>
<dbReference type="FunFam" id="2.60.40.2030:FF:000017">
    <property type="entry name" value="Adhesion G protein-coupled receptor V1"/>
    <property type="match status" value="1"/>
</dbReference>
<feature type="transmembrane region" description="Helical" evidence="11">
    <location>
        <begin position="5540"/>
        <end position="5561"/>
    </location>
</feature>
<dbReference type="InterPro" id="IPR057244">
    <property type="entry name" value="GAIN_B"/>
</dbReference>
<sequence length="5899" mass="640985">MANLSLLVKPDNVPENDETFTLTLESPTGGAVLEADADQISVRISANDAPLEFPIQQLTVPENQSTIEIEVYRGIADDGITRIGPVNEVTTVEWYLAPGLAKPGKDYRDGRSTLTFQPGDTKKKITVQLIDDNVPEQAENFTVHLANASQNAYIKPPGIAIVVLLPNDDQHGVISFGDHPASLDEDSAARGGMFYVNRSAGTFGVVTVSWKIHGDGVSSVFESTSGMVAFSAGVSQTSFQVSVRLDSVPEEAQQFYVQLYNVTGGARLENSLSAQRADFFVQDSDDVYGVFQFAGDNEQKLDMDSEPRHLLLNITRTGGLVGDVAVNLSVSYILPGGSSSSNEEQQEVTLLAGSSSIPVTIQIANDQFIKLGAAFKAELMGVALRGGASAIVDSVKPSSPRIGNRSIIYLNITAADANGEVGFSTVHQRVSVQEAEGPSSQFVHLLVKRTGTADRVVVYWNITSTSATFFANDTGPQNGNVTFEEGHDEVNITIEIKPDSTPEVAETFTVNLVNVSNLDRLQTGASSAQVTIEENDNPGGTFEFNNTAPLSLKERDAFNVVIKRVGSALDTRWVQFRMVPSGVDDFFGSKKLVNFLPGEREKSFSVIARVDNIPEIDEKFTLGLYSEGPDGQKGVLGSQITINVTIEKNDDPYGVVGFKSANIIKNIIKFIDWEKFARFEVFRNKGTFGVVSVSWNITASNGGDPASDVSPVSGHVTFSAGENSKFITIESLPDNIPERNESFTLRLNNISSIAKLASQDLLEATLIISKNDDPVYFAPPTSIRIQEGLYANLTIERGGDGSDTVDVFYQTVDGTATSTSGDYQPKTAKVTFDVGEFQKTISIMVLNDSTPEGVETFTVSLLNSTGDTVLHNKTIATVTILASDKGSGVFKFASNSLNKTTQENAAVEFNVERELAQFGEVRLYWKVVRLYSNGTTMDLSSGQEFTDVVDFVTFVNGQSSQSVRLTPLQDGIAELYETFELQLVNATGIQTGENGVISSPSKASLTVTANDDPNGLMRFEKRSVEIPEDYNPGMKATTTKNVTVLRDQGSWGSIQVAWEIQTASASLASINDNAYDLFLLGSRMSGVDSRPDLRRLNTETYVYCFNGTNNESFVELSDSTSPQSKFSVRFWVNATKGMYGYVLASLDGNAVNFALVLNTTGSTTIADFFYLSNKTEVNLGKDIADNSWHFVVFTVDVNVVQFYVDGDPVGNAYPLPSGSLSSVALYRVGKGPTSESQFTGCIQDITEYREVIVARSVKEMSISNNELTPINGYLTFEPGVTRRTLMLSTIDDDKPEDDTPYNVVLYSPLGGARLDTNEFWMDLKVLKSDNANGLFGFKSVSPVVISESTNVTVTIERLKGQYGAATVTWSVFKNSSSVLASDDFTMASGNVNFIENENEKVVTIPVNDDGLPEVDEYFTLNLTSVSPTDGSTPTSAASLRPGFTQVDITIQESDYPNGLLQFMHAVPLANGTIPPSSSQFNVDTRESVGTLTLRVIRAQGTLGDVKCQWKTIADTAKTPDDYIDTTGAVEFAPGARNNTINIRIVDNNISELQKTFRVELFNAEGGAELNPSAKIAFVTILPSDDAFGIISFSPDSLNHSVREGSGSSVSLTVQRTRGVLGPSTIYWEVSGDGAVDVENTNGFVVLAENTNSTQITIRIKDDVYPELAESFLVHLRNVSAGRLADHGTQSNVTILASDDPYGVFVFSPSQLTISESNTTVNLTIQRLSGVQGVVRVNYSSTIGNGIPNVRIAVENEDYVPIMGSVMFSEGQKYANVSLMVLDDNVPEDAETVMVNLTEVQLVGGHPVFPAPDSSPRIGASRVAHIIIEKNDNANGIVQLSSSTVSVPEPYTGSVVNITRTAGAFGTIYVSFEVAALSANGSDYRIDTRNITLVESQKEVGVPVFIIHDLTPEFNEVFQIKLTGVAGGAVLGTPVECTVTILENDYPYGLIGFENSSLSVSVKERDTPNPVTLQVIRTFGLRGGSRVHWKALLNGVLAIDDVGPVEGDLVFADGENRKEITFSIKSDAIPEISEVIDVNLTSVDFLSEGTPSLDEATRVAKVHIEPNDAPHGVVEFAKSSHNASEGSSAFLLVLRQFGTSGDIRVFYSTVEHVGGTQARPNVDYIAVTNSSIVIPSGNDSENINITIPDDIQPELGEIFDVVLEHVELVGQPSPVLPPQLGGIKRVAVTIVMSDDAHGLIFIKAPTSDQGTEGSRLTVNETENLPIRLVIERLKGTIGQVTVKVEVQQNDATAGSDFIANQPIFTFADKDNTSQNYLLTIKDDDIPETDEEFVIKLVNPAGGARVAPGLGNNVTIIIQANDGVAGQVGFDEQSRSVVAMEGRRVPLLVNRTRPNGRVSVDWLITGANASSDFTDVSGTVVFSEGEKQKTIDLTVRNDSTPETNEVFVVQLSNIQTFGIASTGKASLIPGKTTATISISASNRPHGVIELEAGSRFVSRSDERNFTLTISRLFGDIGDVRVYYEEVQGNITVLQSDQRLALSGEDFVSGRRSIVIGDGEDVGSIPVWVKDDEIPELGEVFLVNITEVELVNPSLWNNTIPPSLGHHHVSEISLLPNDDPHGVFRFPNQRVYVTESRNPYSLTVLRDKGTFGEVQVNYFVQTISASLNDFNITGWSGPEVTLVFPNGVSEQNITIYVADDTKSEGEETLKIGLTRNTGDTKIGNPSILDVVIIANDDAYGLFSLASSSLTISEPGTGPVTEAEFEIDRSGNTFGTVIVSWEILNVSASSDLSAVRGNVTFNAGDRRKTFKIKALLDSVPEKEETFVVKLTLPGNGRLVHPFEALLTITENDSPYGELEIVSGASMSSSVDIEEDQDIVKAKIIRSKGDFGRITLDYMTVSQTASSLPGDVIHFEKVQQLKTVGAYSWHVFSAFGDVYALLASINRTGSLPPAVDNIGMGEYFGSALFRWQGVLVPVLGIATDGAVAWDSLLVGDKVYLAVANHGSKGRYETHSRIYSMDSTTKLTVIQDISTQGASDVKFFRPPGGTDIYLIVANQMNNAGQSRISSQVYKWQNGSFVLHKANLDNTRSASGLAVFEIDGTLKVAIAFFNDTSKSQSFQTRSPIYEWNTNSNSAVLLQEIDTNGPVGVEYFEHKGQHYLVFANSRASVDVYRWNGNRFISEQALPASGVQSAKPYLMQGNAYLVTVETGEVLNVYLWNDSSKFTFQMNTTLAHAQSATPMVMNDPVAGDIPMYAVAVSGNGLSPLLHPERLSSQADFIPRQGQLIFENGQRQLELDFTILPDATPERDEAFTVRIYNASGKAIVNSQKQDLTINILSNDGAFGRIGFAADSLNRVQPETGYDSVVTFVVIREYGSLGRVVAQWNVSGNFSDGDLSPLSGELVFEDGQVSQNISITVHKDAVPELLEVAYVRLLRLTETGSLDANRGAVLNSARVVAMLVIPANDDPYGVIGWKNALLISQEDGPKNITLSVDIMRWFGAIGDILVSYETVQLPSVKYSDDRVALAGVDFKAMSHTVEIPAGRNSTQITLDIAHVTRYTLSGNSLRKFVAINCFKTFFPVAINNIELCDDTTIFYESIRKNTFLVTYNETMLNSIFHVNITAVTLKQSVLVMNSPRVDQNSRLLEVVIAQPNRTVGELNFDLSALLDPATKAIQLEEGVEMLNITVQRTGGSSGIVGFRFIARPFSSSLYTAADSADFSPSEGTVMLASGETRAVLRINITDDNVPEIEEGFFVQISRPKGGVMIGGVSKVDVIIKPNDDPYGLFGFTKATSENINIVQEGSILQLAVIREAGAFGDVHVIWRLTPNAGIVNASTQISPMNGSLTFKQGVTSQFITLRARDDMIAEVGQTFTCELVSVDNGGKLDSTLSQSRVHIPANDEVEGIVSIDSSTRFIIAGEPMLNHGGVFVVRLLRRIGQSGKAQVTWSITANSPGDAPSPASTFNVTSGTVEMPDGMTMVMLPIMVKDDSTPEELAVYNFALTGSRQTSLDPSQSARRAQITVVASDDPYGIIEFQSASMRNVSEDVGFVNLTVVRNGGSIGELSVNYSVSSTTATKGSDYDSFGNVLKFADKEDQKTIHVHIKKDNKPELAETVTVELLSVKLVSGSPKNYSSVDGLPLNTAPRISPAKDKVLIVIAENDDARGKIRFTQSSQLVREKSGAAVLEVVREGGSLGAVEVSFSIRNGTAFLGEDFKEEGGIARLSDGQTSAFINVTIIDDAVPEQRDYFTVTLDSVTSGAKLESPTTVTVTIETSDDPGGLFGFVNSSELSLVNPSKSKDLNFVIQREGGAEGEVEVSWKVIRIHPACVSCSVRDDFEGPTDGSSVFPDNAVGAVRTVKLRVRPYLGFDEPEERFILSIYKVSGNGTIDGLTSNITIIIAKHGFPNGVFAFQSTATRTFDEPTSGVETHQFTVERTNGTQGTVNVLWQVTSPIGSPRSRDLSSTSGTVIFNSGVFLKNIFVEIKADDVPELEAVYTLSILSVDGGADLSSSASNVTFKIRPNDDPHGIFKLQPGAQKIQVSGNSRELQFSVMRDKGTFGAVDVQYEVRHSDGYPSDVQGSVTVPDKQSQGSVSVALTTFLALGSAFTIRLTGVRYNDNQVPATSITPKLSSSLPNDINETVVVPENAANAVFKFADESLRLTVDAGNSVPSIKVVRTGLFGSAAVNVSSGFPFKAFDGFVAGKVLPASQLLSFTGSKKEDSFSVQVYPVIVPDKKLIYSVFLAFAKTPSAVPGGATVMVGASQTAFIEYSGVVEVAPESQHLAATEGGKVTCRVVRQFSVLGAIKVDYTFQGSSGSVNMANGEYSKEFEVTVDDGNSDPQKDRTLFLNLTSVTGSGSPRLGVNRTVRITVKDNDDPQGIFSFSNTRITVPENATGGKSRMVELEVRRTKGTFGAVSVLVRTVGGGEGWSPTLQSLKEAIAAKKGEKNATAGPDYVPLSTRVNFPDQDPIPANGQVRKVLLELKDDELPEPEEQILVYLTDASGGARVATDSDSGLQSWATITIEGNDLMNGVIGFVPGSQSVTVDEDGPRRSATLKVQRSKATFGEVQVSWSVRESEFRDQVEASEGRVRFASGVQQQDLVITMKNDAIPERASSFHVDLNDIVSGSQARINPQFRSAVINVLESDYPNGTVAFHKDTVYTTVDKTATEISLQVIRNHGKDNDVTVYFKTRDLPDRFTSKPGLETSQAFAGQDYVKPTATSIRFTKGETSRLITIALTPREASPTKYPKAFEVVLLNATGGAKILNDSISFVTISDDKETTMFLKLRALAIQTPLSDEKIDEILTELKSNIQTTLDEDRLTLTMDTINIILGDKKSQGTALRDSSKQLLLDIFDELLNPSRDDTRGQDKLSTVFETFAFSLMYGLPCPDENGASLQGQRATVKGFRRSPSQLNGLKIAAGKGEDYFQYPSRMFSSSSSSSSECNDVHFIDYQTAHWFSKPNRPPVINEKVLSTSLNETPSISSQNPVTYRIYTDKKRVTPKGADCVFWDHSKSAWSTEGCTKKSDKAEYVECQCDHLSIFAAQGESDNRTGYKIYFFIVCFVCMGAFFAALVIHHACSVENMFAAKLLIHLFFACMMAQLMYVLGAYLSPELVEEPTRCSVLALFIHYFFLCQFSWMFIEGWNLWRVFVLNDEHTDRKLVMFLSVGWGMPVVVIVIYILVTQLALNWEFTEAYADVHSNGDMCFIPNTYAALASVVGPILLLLMGVALIFTQAYLVTPQWKHYDDIFRGHYNIKEIRYVIGLFFLITLVWLFAGFHLTFGYDWLLILFVISDGILALYIFIWYCLMRNQLRGVFKRSFAFPSMSPPIELRDDLFRDSPSPQHSIASLKRMRNSPDEPADWDDLDYGATPKGSRKMFVNLDDTDSLGRVNEMYEDDDDTQDFDDLIIALKTGGQFEPTLDEEKDLDMGDPGDEQYAMRRISIADTHL</sequence>
<keyword evidence="7 11" id="KW-1133">Transmembrane helix</keyword>
<feature type="transmembrane region" description="Helical" evidence="11">
    <location>
        <begin position="5612"/>
        <end position="5633"/>
    </location>
</feature>
<evidence type="ECO:0000313" key="14">
    <source>
        <dbReference type="EMBL" id="CAH3034482.1"/>
    </source>
</evidence>
<keyword evidence="5" id="KW-0677">Repeat</keyword>
<dbReference type="GO" id="GO:0016020">
    <property type="term" value="C:membrane"/>
    <property type="evidence" value="ECO:0007669"/>
    <property type="project" value="UniProtKB-SubCell"/>
</dbReference>
<dbReference type="InterPro" id="IPR003644">
    <property type="entry name" value="Calx_beta"/>
</dbReference>
<dbReference type="InterPro" id="IPR000203">
    <property type="entry name" value="GPS"/>
</dbReference>
<dbReference type="InterPro" id="IPR038081">
    <property type="entry name" value="CalX-like_sf"/>
</dbReference>
<keyword evidence="15" id="KW-1185">Reference proteome</keyword>
<evidence type="ECO:0000256" key="7">
    <source>
        <dbReference type="ARBA" id="ARBA00022989"/>
    </source>
</evidence>
<dbReference type="SUPFAM" id="SSF141072">
    <property type="entry name" value="CalX-like"/>
    <property type="match status" value="35"/>
</dbReference>
<evidence type="ECO:0000259" key="12">
    <source>
        <dbReference type="PROSITE" id="PS50221"/>
    </source>
</evidence>
<reference evidence="14 15" key="1">
    <citation type="submission" date="2022-05" db="EMBL/GenBank/DDBJ databases">
        <authorList>
            <consortium name="Genoscope - CEA"/>
            <person name="William W."/>
        </authorList>
    </citation>
    <scope>NUCLEOTIDE SEQUENCE [LARGE SCALE GENOMIC DNA]</scope>
</reference>
<comment type="subcellular location">
    <subcellularLocation>
        <location evidence="2">Cell projection</location>
        <location evidence="2">Stereocilium</location>
    </subcellularLocation>
    <subcellularLocation>
        <location evidence="1">Membrane</location>
        <topology evidence="1">Multi-pass membrane protein</topology>
    </subcellularLocation>
</comment>
<dbReference type="Gene3D" id="2.60.220.50">
    <property type="match status" value="1"/>
</dbReference>
<evidence type="ECO:0000256" key="9">
    <source>
        <dbReference type="ARBA" id="ARBA00023157"/>
    </source>
</evidence>
<dbReference type="SUPFAM" id="SSF49899">
    <property type="entry name" value="Concanavalin A-like lectins/glucanases"/>
    <property type="match status" value="1"/>
</dbReference>
<evidence type="ECO:0000259" key="13">
    <source>
        <dbReference type="PROSITE" id="PS50261"/>
    </source>
</evidence>
<evidence type="ECO:0000256" key="10">
    <source>
        <dbReference type="SAM" id="MobiDB-lite"/>
    </source>
</evidence>
<feature type="transmembrane region" description="Helical" evidence="11">
    <location>
        <begin position="5573"/>
        <end position="5592"/>
    </location>
</feature>
<dbReference type="SMART" id="SM00237">
    <property type="entry name" value="Calx_beta"/>
    <property type="match status" value="20"/>
</dbReference>
<dbReference type="GO" id="GO:0071277">
    <property type="term" value="P:cellular response to calcium ion"/>
    <property type="evidence" value="ECO:0007669"/>
    <property type="project" value="TreeGrafter"/>
</dbReference>
<dbReference type="Pfam" id="PF00002">
    <property type="entry name" value="7tm_2"/>
    <property type="match status" value="1"/>
</dbReference>
<dbReference type="GO" id="GO:0005737">
    <property type="term" value="C:cytoplasm"/>
    <property type="evidence" value="ECO:0007669"/>
    <property type="project" value="TreeGrafter"/>
</dbReference>
<dbReference type="InterPro" id="IPR026919">
    <property type="entry name" value="ADGRV1"/>
</dbReference>
<name>A0AAU9VUF3_9CNID</name>
<keyword evidence="8 11" id="KW-0472">Membrane</keyword>
<dbReference type="InterPro" id="IPR009039">
    <property type="entry name" value="EAR"/>
</dbReference>
<dbReference type="InterPro" id="IPR005492">
    <property type="entry name" value="EPTP"/>
</dbReference>
<dbReference type="Pfam" id="PF03160">
    <property type="entry name" value="Calx-beta"/>
    <property type="match status" value="29"/>
</dbReference>
<feature type="region of interest" description="Disordered" evidence="10">
    <location>
        <begin position="5790"/>
        <end position="5817"/>
    </location>
</feature>
<dbReference type="PROSITE" id="PS50221">
    <property type="entry name" value="GAIN_B"/>
    <property type="match status" value="1"/>
</dbReference>
<dbReference type="Gene3D" id="2.60.120.200">
    <property type="match status" value="1"/>
</dbReference>
<dbReference type="GO" id="GO:0004930">
    <property type="term" value="F:G protein-coupled receptor activity"/>
    <property type="evidence" value="ECO:0007669"/>
    <property type="project" value="InterPro"/>
</dbReference>
<evidence type="ECO:0000256" key="1">
    <source>
        <dbReference type="ARBA" id="ARBA00004141"/>
    </source>
</evidence>
<dbReference type="CDD" id="cd13952">
    <property type="entry name" value="7tm_classB"/>
    <property type="match status" value="1"/>
</dbReference>
<dbReference type="Gene3D" id="1.20.1070.10">
    <property type="entry name" value="Rhodopsin 7-helix transmembrane proteins"/>
    <property type="match status" value="1"/>
</dbReference>
<evidence type="ECO:0000313" key="15">
    <source>
        <dbReference type="Proteomes" id="UP001159428"/>
    </source>
</evidence>
<organism evidence="14 15">
    <name type="scientific">Pocillopora meandrina</name>
    <dbReference type="NCBI Taxonomy" id="46732"/>
    <lineage>
        <taxon>Eukaryota</taxon>
        <taxon>Metazoa</taxon>
        <taxon>Cnidaria</taxon>
        <taxon>Anthozoa</taxon>
        <taxon>Hexacorallia</taxon>
        <taxon>Scleractinia</taxon>
        <taxon>Astrocoeniina</taxon>
        <taxon>Pocilloporidae</taxon>
        <taxon>Pocillopora</taxon>
    </lineage>
</organism>
<feature type="transmembrane region" description="Helical" evidence="11">
    <location>
        <begin position="5736"/>
        <end position="5758"/>
    </location>
</feature>
<feature type="transmembrane region" description="Helical" evidence="11">
    <location>
        <begin position="5709"/>
        <end position="5730"/>
    </location>
</feature>
<evidence type="ECO:0000256" key="5">
    <source>
        <dbReference type="ARBA" id="ARBA00022737"/>
    </source>
</evidence>
<dbReference type="PANTHER" id="PTHR46682">
    <property type="entry name" value="ADHESION G-PROTEIN COUPLED RECEPTOR V1"/>
    <property type="match status" value="1"/>
</dbReference>
<keyword evidence="3 11" id="KW-0812">Transmembrane</keyword>
<dbReference type="GO" id="GO:0032420">
    <property type="term" value="C:stereocilium"/>
    <property type="evidence" value="ECO:0007669"/>
    <property type="project" value="UniProtKB-SubCell"/>
</dbReference>
<feature type="transmembrane region" description="Helical" evidence="11">
    <location>
        <begin position="5662"/>
        <end position="5688"/>
    </location>
</feature>
<dbReference type="InterPro" id="IPR000832">
    <property type="entry name" value="GPCR_2_secretin-like"/>
</dbReference>
<keyword evidence="6" id="KW-0106">Calcium</keyword>
<feature type="transmembrane region" description="Helical" evidence="11">
    <location>
        <begin position="5507"/>
        <end position="5528"/>
    </location>
</feature>
<dbReference type="InterPro" id="IPR046338">
    <property type="entry name" value="GAIN_dom_sf"/>
</dbReference>
<dbReference type="EMBL" id="CALNXJ010000002">
    <property type="protein sequence ID" value="CAH3034482.1"/>
    <property type="molecule type" value="Genomic_DNA"/>
</dbReference>
<dbReference type="InterPro" id="IPR013320">
    <property type="entry name" value="ConA-like_dom_sf"/>
</dbReference>
<dbReference type="PROSITE" id="PS50261">
    <property type="entry name" value="G_PROTEIN_RECEP_F2_4"/>
    <property type="match status" value="1"/>
</dbReference>
<dbReference type="GO" id="GO:0001965">
    <property type="term" value="F:G-protein alpha-subunit binding"/>
    <property type="evidence" value="ECO:0007669"/>
    <property type="project" value="TreeGrafter"/>
</dbReference>
<evidence type="ECO:0000256" key="2">
    <source>
        <dbReference type="ARBA" id="ARBA00004645"/>
    </source>
</evidence>
<evidence type="ECO:0000256" key="8">
    <source>
        <dbReference type="ARBA" id="ARBA00023136"/>
    </source>
</evidence>
<accession>A0AAU9VUF3</accession>
<feature type="domain" description="G-protein coupled receptors family 2 profile 2" evidence="13">
    <location>
        <begin position="5505"/>
        <end position="5760"/>
    </location>
</feature>
<dbReference type="SMART" id="SM00303">
    <property type="entry name" value="GPS"/>
    <property type="match status" value="1"/>
</dbReference>
<evidence type="ECO:0000256" key="6">
    <source>
        <dbReference type="ARBA" id="ARBA00022837"/>
    </source>
</evidence>
<proteinExistence type="predicted"/>
<protein>
    <submittedName>
        <fullName evidence="14">Uncharacterized protein</fullName>
    </submittedName>
</protein>
<keyword evidence="9" id="KW-1015">Disulfide bond</keyword>
<dbReference type="Proteomes" id="UP001159428">
    <property type="component" value="Unassembled WGS sequence"/>
</dbReference>
<dbReference type="GO" id="GO:0007166">
    <property type="term" value="P:cell surface receptor signaling pathway"/>
    <property type="evidence" value="ECO:0007669"/>
    <property type="project" value="InterPro"/>
</dbReference>
<evidence type="ECO:0000256" key="4">
    <source>
        <dbReference type="ARBA" id="ARBA00022729"/>
    </source>
</evidence>
<dbReference type="GO" id="GO:0010855">
    <property type="term" value="F:adenylate cyclase inhibitor activity"/>
    <property type="evidence" value="ECO:0007669"/>
    <property type="project" value="TreeGrafter"/>
</dbReference>
<dbReference type="Gene3D" id="2.60.40.2030">
    <property type="match status" value="33"/>
</dbReference>
<keyword evidence="4" id="KW-0732">Signal</keyword>
<feature type="domain" description="GAIN-B" evidence="12">
    <location>
        <begin position="5352"/>
        <end position="5503"/>
    </location>
</feature>
<evidence type="ECO:0000256" key="11">
    <source>
        <dbReference type="SAM" id="Phobius"/>
    </source>
</evidence>
<dbReference type="Pfam" id="PF01825">
    <property type="entry name" value="GPS"/>
    <property type="match status" value="1"/>
</dbReference>
<evidence type="ECO:0000256" key="3">
    <source>
        <dbReference type="ARBA" id="ARBA00022692"/>
    </source>
</evidence>